<evidence type="ECO:0000256" key="1">
    <source>
        <dbReference type="SAM" id="MobiDB-lite"/>
    </source>
</evidence>
<dbReference type="EMBL" id="JACTVJ010000001">
    <property type="protein sequence ID" value="MBC9711011.1"/>
    <property type="molecule type" value="Genomic_DNA"/>
</dbReference>
<accession>A0ABR7S901</accession>
<evidence type="ECO:0000313" key="3">
    <source>
        <dbReference type="Proteomes" id="UP000642284"/>
    </source>
</evidence>
<feature type="region of interest" description="Disordered" evidence="1">
    <location>
        <begin position="136"/>
        <end position="156"/>
    </location>
</feature>
<dbReference type="RefSeq" id="WP_187811549.1">
    <property type="nucleotide sequence ID" value="NZ_JACTVJ010000001.1"/>
</dbReference>
<proteinExistence type="predicted"/>
<reference evidence="2 3" key="1">
    <citation type="submission" date="2020-08" db="EMBL/GenBank/DDBJ databases">
        <title>Genemic of Streptomyces polyaspartic.</title>
        <authorList>
            <person name="Liu W."/>
        </authorList>
    </citation>
    <scope>NUCLEOTIDE SEQUENCE [LARGE SCALE GENOMIC DNA]</scope>
    <source>
        <strain evidence="2 3">TRM66268-LWL</strain>
    </source>
</reference>
<name>A0ABR7S901_9ACTN</name>
<evidence type="ECO:0000313" key="2">
    <source>
        <dbReference type="EMBL" id="MBC9711011.1"/>
    </source>
</evidence>
<gene>
    <name evidence="2" type="ORF">H9Y04_00285</name>
</gene>
<organism evidence="2 3">
    <name type="scientific">Streptomyces polyasparticus</name>
    <dbReference type="NCBI Taxonomy" id="2767826"/>
    <lineage>
        <taxon>Bacteria</taxon>
        <taxon>Bacillati</taxon>
        <taxon>Actinomycetota</taxon>
        <taxon>Actinomycetes</taxon>
        <taxon>Kitasatosporales</taxon>
        <taxon>Streptomycetaceae</taxon>
        <taxon>Streptomyces</taxon>
    </lineage>
</organism>
<keyword evidence="3" id="KW-1185">Reference proteome</keyword>
<comment type="caution">
    <text evidence="2">The sequence shown here is derived from an EMBL/GenBank/DDBJ whole genome shotgun (WGS) entry which is preliminary data.</text>
</comment>
<evidence type="ECO:0008006" key="4">
    <source>
        <dbReference type="Google" id="ProtNLM"/>
    </source>
</evidence>
<dbReference type="Proteomes" id="UP000642284">
    <property type="component" value="Unassembled WGS sequence"/>
</dbReference>
<feature type="compositionally biased region" description="Basic and acidic residues" evidence="1">
    <location>
        <begin position="136"/>
        <end position="145"/>
    </location>
</feature>
<sequence length="156" mass="17492">MRLSQSEAVTFSDLSRNPKAVAEKAARLGRLRITHRDAHDFYLTDADRSDQRDQSLLTASQVFMALMRHDASARALQLAIPDVFPWARHLADREVREFTVELVGALSDAAELDLDRNAAAVIADWRATARIKADPDEYREAKEPTEGDFGPVEITE</sequence>
<protein>
    <recommendedName>
        <fullName evidence="4">Prevent-host-death family protein</fullName>
    </recommendedName>
</protein>